<dbReference type="InterPro" id="IPR006139">
    <property type="entry name" value="D-isomer_2_OHA_DH_cat_dom"/>
</dbReference>
<dbReference type="PROSITE" id="PS00670">
    <property type="entry name" value="D_2_HYDROXYACID_DH_2"/>
    <property type="match status" value="1"/>
</dbReference>
<dbReference type="Gene3D" id="3.40.50.720">
    <property type="entry name" value="NAD(P)-binding Rossmann-like Domain"/>
    <property type="match status" value="2"/>
</dbReference>
<dbReference type="Proteomes" id="UP000606600">
    <property type="component" value="Unassembled WGS sequence"/>
</dbReference>
<dbReference type="InterPro" id="IPR036291">
    <property type="entry name" value="NAD(P)-bd_dom_sf"/>
</dbReference>
<comment type="similarity">
    <text evidence="1 4">Belongs to the D-isomer specific 2-hydroxyacid dehydrogenase family.</text>
</comment>
<dbReference type="RefSeq" id="WP_191187092.1">
    <property type="nucleotide sequence ID" value="NZ_JACWMY010000001.1"/>
</dbReference>
<keyword evidence="2 4" id="KW-0560">Oxidoreductase</keyword>
<sequence length="340" mass="37222">MKVVAYSIKPFEKEFLSKANQKKHDITLISNPLSAETTSYAEGKDAVVVFINDDVSAGVIEQLAALGIKYIATRSAGTDHIDREAAGSHGIKIANVPQYSPEAIAEHAVALAFALNRKLIKADEHSHHFNFTNEGLMGFNFNGKTVGLIGLGNTGLAVAAIFNGLGCKVIGYDLNFPEDNKLVEHVSLPYLYANADIISLHLPLNPGTKHIINKSTLTQMKDGVMLINTSRGALINTTDVIEALRSGKVGYLGLDVYEFEKGLFFEDHEKDEMKDQVLEELMRFGNVLITPHQAYLTREALQGIADQTIKNLDLWQQNKCVGKACVCAKNCQVPTILNHS</sequence>
<organism evidence="7 8">
    <name type="scientific">Mucilaginibacter pankratovii</name>
    <dbReference type="NCBI Taxonomy" id="2772110"/>
    <lineage>
        <taxon>Bacteria</taxon>
        <taxon>Pseudomonadati</taxon>
        <taxon>Bacteroidota</taxon>
        <taxon>Sphingobacteriia</taxon>
        <taxon>Sphingobacteriales</taxon>
        <taxon>Sphingobacteriaceae</taxon>
        <taxon>Mucilaginibacter</taxon>
    </lineage>
</organism>
<keyword evidence="3" id="KW-0520">NAD</keyword>
<evidence type="ECO:0000259" key="6">
    <source>
        <dbReference type="Pfam" id="PF02826"/>
    </source>
</evidence>
<dbReference type="EMBL" id="JACWMY010000001">
    <property type="protein sequence ID" value="MBD1362407.1"/>
    <property type="molecule type" value="Genomic_DNA"/>
</dbReference>
<dbReference type="Pfam" id="PF02826">
    <property type="entry name" value="2-Hacid_dh_C"/>
    <property type="match status" value="1"/>
</dbReference>
<reference evidence="7 8" key="1">
    <citation type="submission" date="2020-09" db="EMBL/GenBank/DDBJ databases">
        <title>Novel species of Mucilaginibacter isolated from a glacier on the Tibetan Plateau.</title>
        <authorList>
            <person name="Liu Q."/>
            <person name="Xin Y.-H."/>
        </authorList>
    </citation>
    <scope>NUCLEOTIDE SEQUENCE [LARGE SCALE GENOMIC DNA]</scope>
    <source>
        <strain evidence="7 8">ZT4R22</strain>
    </source>
</reference>
<dbReference type="SUPFAM" id="SSF52283">
    <property type="entry name" value="Formate/glycerate dehydrogenase catalytic domain-like"/>
    <property type="match status" value="1"/>
</dbReference>
<feature type="domain" description="D-isomer specific 2-hydroxyacid dehydrogenase catalytic" evidence="5">
    <location>
        <begin position="7"/>
        <end position="320"/>
    </location>
</feature>
<feature type="domain" description="D-isomer specific 2-hydroxyacid dehydrogenase NAD-binding" evidence="6">
    <location>
        <begin position="109"/>
        <end position="294"/>
    </location>
</feature>
<dbReference type="PANTHER" id="PTHR43026">
    <property type="entry name" value="2-HYDROXYACID DEHYDROGENASE HOMOLOG 1-RELATED"/>
    <property type="match status" value="1"/>
</dbReference>
<proteinExistence type="inferred from homology"/>
<evidence type="ECO:0000313" key="7">
    <source>
        <dbReference type="EMBL" id="MBD1362407.1"/>
    </source>
</evidence>
<evidence type="ECO:0000313" key="8">
    <source>
        <dbReference type="Proteomes" id="UP000606600"/>
    </source>
</evidence>
<evidence type="ECO:0000256" key="1">
    <source>
        <dbReference type="ARBA" id="ARBA00005854"/>
    </source>
</evidence>
<protein>
    <submittedName>
        <fullName evidence="7">2-hydroxyacid dehydrogenase</fullName>
    </submittedName>
</protein>
<evidence type="ECO:0000256" key="2">
    <source>
        <dbReference type="ARBA" id="ARBA00023002"/>
    </source>
</evidence>
<accession>A0ABR7WLQ3</accession>
<keyword evidence="8" id="KW-1185">Reference proteome</keyword>
<gene>
    <name evidence="7" type="ORF">IDJ77_01175</name>
</gene>
<dbReference type="InterPro" id="IPR006140">
    <property type="entry name" value="D-isomer_DH_NAD-bd"/>
</dbReference>
<evidence type="ECO:0000256" key="3">
    <source>
        <dbReference type="ARBA" id="ARBA00023027"/>
    </source>
</evidence>
<dbReference type="PANTHER" id="PTHR43026:SF1">
    <property type="entry name" value="2-HYDROXYACID DEHYDROGENASE HOMOLOG 1-RELATED"/>
    <property type="match status" value="1"/>
</dbReference>
<comment type="caution">
    <text evidence="7">The sequence shown here is derived from an EMBL/GenBank/DDBJ whole genome shotgun (WGS) entry which is preliminary data.</text>
</comment>
<dbReference type="InterPro" id="IPR029753">
    <property type="entry name" value="D-isomer_DH_CS"/>
</dbReference>
<dbReference type="SUPFAM" id="SSF51735">
    <property type="entry name" value="NAD(P)-binding Rossmann-fold domains"/>
    <property type="match status" value="1"/>
</dbReference>
<dbReference type="PROSITE" id="PS00671">
    <property type="entry name" value="D_2_HYDROXYACID_DH_3"/>
    <property type="match status" value="1"/>
</dbReference>
<dbReference type="Pfam" id="PF00389">
    <property type="entry name" value="2-Hacid_dh"/>
    <property type="match status" value="1"/>
</dbReference>
<name>A0ABR7WLQ3_9SPHI</name>
<evidence type="ECO:0000256" key="4">
    <source>
        <dbReference type="RuleBase" id="RU003719"/>
    </source>
</evidence>
<dbReference type="InterPro" id="IPR058205">
    <property type="entry name" value="D-LDH-like"/>
</dbReference>
<evidence type="ECO:0000259" key="5">
    <source>
        <dbReference type="Pfam" id="PF00389"/>
    </source>
</evidence>
<dbReference type="CDD" id="cd12183">
    <property type="entry name" value="LDH_like_2"/>
    <property type="match status" value="1"/>
</dbReference>